<reference evidence="5 6" key="1">
    <citation type="submission" date="2018-07" db="EMBL/GenBank/DDBJ databases">
        <title>Genomic Encyclopedia of Type Strains, Phase III (KMG-III): the genomes of soil and plant-associated and newly described type strains.</title>
        <authorList>
            <person name="Whitman W."/>
        </authorList>
    </citation>
    <scope>NUCLEOTIDE SEQUENCE [LARGE SCALE GENOMIC DNA]</scope>
    <source>
        <strain evidence="5 6">CECT 8488</strain>
    </source>
</reference>
<dbReference type="PROSITE" id="PS01124">
    <property type="entry name" value="HTH_ARAC_FAMILY_2"/>
    <property type="match status" value="1"/>
</dbReference>
<organism evidence="5 6">
    <name type="scientific">Aestuariispira insulae</name>
    <dbReference type="NCBI Taxonomy" id="1461337"/>
    <lineage>
        <taxon>Bacteria</taxon>
        <taxon>Pseudomonadati</taxon>
        <taxon>Pseudomonadota</taxon>
        <taxon>Alphaproteobacteria</taxon>
        <taxon>Rhodospirillales</taxon>
        <taxon>Kiloniellaceae</taxon>
        <taxon>Aestuariispira</taxon>
    </lineage>
</organism>
<dbReference type="Gene3D" id="1.10.10.60">
    <property type="entry name" value="Homeodomain-like"/>
    <property type="match status" value="1"/>
</dbReference>
<dbReference type="AlphaFoldDB" id="A0A3D9HX74"/>
<protein>
    <submittedName>
        <fullName evidence="5">AraC family transcriptional regulator with amidase-like domain</fullName>
    </submittedName>
</protein>
<dbReference type="PROSITE" id="PS00041">
    <property type="entry name" value="HTH_ARAC_FAMILY_1"/>
    <property type="match status" value="1"/>
</dbReference>
<dbReference type="PANTHER" id="PTHR43280:SF28">
    <property type="entry name" value="HTH-TYPE TRANSCRIPTIONAL ACTIVATOR RHAS"/>
    <property type="match status" value="1"/>
</dbReference>
<dbReference type="Gene3D" id="3.40.50.880">
    <property type="match status" value="1"/>
</dbReference>
<dbReference type="PANTHER" id="PTHR43280">
    <property type="entry name" value="ARAC-FAMILY TRANSCRIPTIONAL REGULATOR"/>
    <property type="match status" value="1"/>
</dbReference>
<evidence type="ECO:0000256" key="1">
    <source>
        <dbReference type="ARBA" id="ARBA00023015"/>
    </source>
</evidence>
<name>A0A3D9HX74_9PROT</name>
<evidence type="ECO:0000313" key="5">
    <source>
        <dbReference type="EMBL" id="RED54019.1"/>
    </source>
</evidence>
<dbReference type="Proteomes" id="UP000256845">
    <property type="component" value="Unassembled WGS sequence"/>
</dbReference>
<proteinExistence type="predicted"/>
<keyword evidence="2" id="KW-0238">DNA-binding</keyword>
<dbReference type="SUPFAM" id="SSF46689">
    <property type="entry name" value="Homeodomain-like"/>
    <property type="match status" value="2"/>
</dbReference>
<evidence type="ECO:0000256" key="2">
    <source>
        <dbReference type="ARBA" id="ARBA00023125"/>
    </source>
</evidence>
<evidence type="ECO:0000256" key="3">
    <source>
        <dbReference type="ARBA" id="ARBA00023163"/>
    </source>
</evidence>
<keyword evidence="6" id="KW-1185">Reference proteome</keyword>
<accession>A0A3D9HX74</accession>
<dbReference type="InterPro" id="IPR018060">
    <property type="entry name" value="HTH_AraC"/>
</dbReference>
<dbReference type="RefSeq" id="WP_115935111.1">
    <property type="nucleotide sequence ID" value="NZ_QRDW01000001.1"/>
</dbReference>
<dbReference type="Pfam" id="PF01965">
    <property type="entry name" value="DJ-1_PfpI"/>
    <property type="match status" value="1"/>
</dbReference>
<dbReference type="InterPro" id="IPR018062">
    <property type="entry name" value="HTH_AraC-typ_CS"/>
</dbReference>
<dbReference type="EMBL" id="QRDW01000001">
    <property type="protein sequence ID" value="RED54019.1"/>
    <property type="molecule type" value="Genomic_DNA"/>
</dbReference>
<dbReference type="GO" id="GO:0003700">
    <property type="term" value="F:DNA-binding transcription factor activity"/>
    <property type="evidence" value="ECO:0007669"/>
    <property type="project" value="InterPro"/>
</dbReference>
<keyword evidence="1" id="KW-0805">Transcription regulation</keyword>
<dbReference type="InterPro" id="IPR002818">
    <property type="entry name" value="DJ-1/PfpI"/>
</dbReference>
<comment type="caution">
    <text evidence="5">The sequence shown here is derived from an EMBL/GenBank/DDBJ whole genome shotgun (WGS) entry which is preliminary data.</text>
</comment>
<gene>
    <name evidence="5" type="ORF">DFP90_101820</name>
</gene>
<evidence type="ECO:0000313" key="6">
    <source>
        <dbReference type="Proteomes" id="UP000256845"/>
    </source>
</evidence>
<dbReference type="GO" id="GO:0043565">
    <property type="term" value="F:sequence-specific DNA binding"/>
    <property type="evidence" value="ECO:0007669"/>
    <property type="project" value="InterPro"/>
</dbReference>
<dbReference type="SMART" id="SM00342">
    <property type="entry name" value="HTH_ARAC"/>
    <property type="match status" value="1"/>
</dbReference>
<keyword evidence="3" id="KW-0804">Transcription</keyword>
<dbReference type="Pfam" id="PF12833">
    <property type="entry name" value="HTH_18"/>
    <property type="match status" value="1"/>
</dbReference>
<dbReference type="OrthoDB" id="9793400at2"/>
<dbReference type="CDD" id="cd03136">
    <property type="entry name" value="GATase1_AraC_ArgR_like"/>
    <property type="match status" value="1"/>
</dbReference>
<evidence type="ECO:0000259" key="4">
    <source>
        <dbReference type="PROSITE" id="PS01124"/>
    </source>
</evidence>
<sequence length="330" mass="37227">MTTDRDMGGSSLSVGLIPLEKFTLSPFSAFLDVLRLAADKGDRSEQRNCHWSVMAPGHSQVTASCGVTIATDRQPASPERYDYIAVFGGLLQPHFSLDEHTLLYLRKADELGIPLISVCNGTFALIEAGLMKGRRSCISWYHHRDYVEAFGEIPLETDQLYLEDGNRITCAGGAGAADLALWLVNRHIGDRWARKCQRILMLEEARPPTRSQPLPALSARVNDPAVRQVVLTIERTLSEPITTADLASAVNMSRRHLERRFRQEMKIGVQEFVRDMRLRMAHDLLTNTGQTVTEIAYECGFKHHTYFTALFKKKFGFSPKEFREQNAEQE</sequence>
<dbReference type="SUPFAM" id="SSF52317">
    <property type="entry name" value="Class I glutamine amidotransferase-like"/>
    <property type="match status" value="1"/>
</dbReference>
<dbReference type="PRINTS" id="PR00032">
    <property type="entry name" value="HTHARAC"/>
</dbReference>
<dbReference type="InterPro" id="IPR020449">
    <property type="entry name" value="Tscrpt_reg_AraC-type_HTH"/>
</dbReference>
<dbReference type="InterPro" id="IPR029062">
    <property type="entry name" value="Class_I_gatase-like"/>
</dbReference>
<dbReference type="InterPro" id="IPR009057">
    <property type="entry name" value="Homeodomain-like_sf"/>
</dbReference>
<feature type="domain" description="HTH araC/xylS-type" evidence="4">
    <location>
        <begin position="227"/>
        <end position="325"/>
    </location>
</feature>